<accession>A0A6A5FZP8</accession>
<dbReference type="GeneID" id="9825098"/>
<dbReference type="RefSeq" id="XP_053579416.1">
    <property type="nucleotide sequence ID" value="XM_053735850.1"/>
</dbReference>
<sequence>MENEGRKCCSKHARSCGEPPNKKLCPQPSGKPSKFSIPFNGTTEPKENTRPPKRTAPQDNLSAQVYMVHPYKLY</sequence>
<dbReference type="Proteomes" id="UP000483820">
    <property type="component" value="Chromosome X"/>
</dbReference>
<proteinExistence type="predicted"/>
<protein>
    <submittedName>
        <fullName evidence="2">Uncharacterized protein</fullName>
    </submittedName>
</protein>
<dbReference type="CTD" id="9825098"/>
<name>A0A6A5FZP8_CAERE</name>
<dbReference type="KEGG" id="crq:GCK72_024370"/>
<evidence type="ECO:0000256" key="1">
    <source>
        <dbReference type="SAM" id="MobiDB-lite"/>
    </source>
</evidence>
<gene>
    <name evidence="2" type="ORF">GCK72_024370</name>
</gene>
<dbReference type="EMBL" id="WUAV01000006">
    <property type="protein sequence ID" value="KAF1747904.1"/>
    <property type="molecule type" value="Genomic_DNA"/>
</dbReference>
<comment type="caution">
    <text evidence="2">The sequence shown here is derived from an EMBL/GenBank/DDBJ whole genome shotgun (WGS) entry which is preliminary data.</text>
</comment>
<feature type="region of interest" description="Disordered" evidence="1">
    <location>
        <begin position="1"/>
        <end position="60"/>
    </location>
</feature>
<evidence type="ECO:0000313" key="3">
    <source>
        <dbReference type="Proteomes" id="UP000483820"/>
    </source>
</evidence>
<reference evidence="2 3" key="1">
    <citation type="submission" date="2019-12" db="EMBL/GenBank/DDBJ databases">
        <title>Chromosome-level assembly of the Caenorhabditis remanei genome.</title>
        <authorList>
            <person name="Teterina A.A."/>
            <person name="Willis J.H."/>
            <person name="Phillips P.C."/>
        </authorList>
    </citation>
    <scope>NUCLEOTIDE SEQUENCE [LARGE SCALE GENOMIC DNA]</scope>
    <source>
        <strain evidence="2 3">PX506</strain>
        <tissue evidence="2">Whole organism</tissue>
    </source>
</reference>
<organism evidence="2 3">
    <name type="scientific">Caenorhabditis remanei</name>
    <name type="common">Caenorhabditis vulgaris</name>
    <dbReference type="NCBI Taxonomy" id="31234"/>
    <lineage>
        <taxon>Eukaryota</taxon>
        <taxon>Metazoa</taxon>
        <taxon>Ecdysozoa</taxon>
        <taxon>Nematoda</taxon>
        <taxon>Chromadorea</taxon>
        <taxon>Rhabditida</taxon>
        <taxon>Rhabditina</taxon>
        <taxon>Rhabditomorpha</taxon>
        <taxon>Rhabditoidea</taxon>
        <taxon>Rhabditidae</taxon>
        <taxon>Peloderinae</taxon>
        <taxon>Caenorhabditis</taxon>
    </lineage>
</organism>
<dbReference type="AlphaFoldDB" id="A0A6A5FZP8"/>
<evidence type="ECO:0000313" key="2">
    <source>
        <dbReference type="EMBL" id="KAF1747904.1"/>
    </source>
</evidence>